<evidence type="ECO:0000256" key="5">
    <source>
        <dbReference type="ARBA" id="ARBA00022614"/>
    </source>
</evidence>
<evidence type="ECO:0000256" key="8">
    <source>
        <dbReference type="ARBA" id="ARBA00022729"/>
    </source>
</evidence>
<keyword evidence="9" id="KW-0677">Repeat</keyword>
<keyword evidence="10" id="KW-0547">Nucleotide-binding</keyword>
<dbReference type="FunFam" id="1.10.510.10:FF:001023">
    <property type="entry name" value="Os07g0541700 protein"/>
    <property type="match status" value="1"/>
</dbReference>
<evidence type="ECO:0000313" key="22">
    <source>
        <dbReference type="EMBL" id="KAI3836454.1"/>
    </source>
</evidence>
<evidence type="ECO:0000256" key="9">
    <source>
        <dbReference type="ARBA" id="ARBA00022737"/>
    </source>
</evidence>
<dbReference type="PANTHER" id="PTHR48006">
    <property type="entry name" value="LEUCINE-RICH REPEAT-CONTAINING PROTEIN DDB_G0281931-RELATED"/>
    <property type="match status" value="1"/>
</dbReference>
<name>A0AAD4X3N3_9MAGN</name>
<dbReference type="InterPro" id="IPR008271">
    <property type="entry name" value="Ser/Thr_kinase_AS"/>
</dbReference>
<dbReference type="SMART" id="SM00220">
    <property type="entry name" value="S_TKc"/>
    <property type="match status" value="1"/>
</dbReference>
<dbReference type="InterPro" id="IPR001245">
    <property type="entry name" value="Ser-Thr/Tyr_kinase_cat_dom"/>
</dbReference>
<keyword evidence="11" id="KW-0418">Kinase</keyword>
<evidence type="ECO:0000256" key="12">
    <source>
        <dbReference type="ARBA" id="ARBA00022840"/>
    </source>
</evidence>
<dbReference type="PANTHER" id="PTHR48006:SF60">
    <property type="entry name" value="PROTEIN KINASE DOMAIN-CONTAINING PROTEIN"/>
    <property type="match status" value="1"/>
</dbReference>
<evidence type="ECO:0000256" key="18">
    <source>
        <dbReference type="ARBA" id="ARBA00048679"/>
    </source>
</evidence>
<accession>A0AAD4X3N3</accession>
<dbReference type="Pfam" id="PF23598">
    <property type="entry name" value="LRR_14"/>
    <property type="match status" value="1"/>
</dbReference>
<keyword evidence="3" id="KW-0723">Serine/threonine-protein kinase</keyword>
<sequence length="840" mass="93888">MDARLLSHVISNRHFCFLILVSFFLLNCLEEFSCEAQIIPEDEVQALKQISIKLNVVYWKNVNQKSCRSGELNLNTDKFGSNEGNIEVVCDCSYNSSTICHITNIQLKRLQLTGELPDDFANLPFLRELDLNVNYLSGSIPKAWKVLPLVNLSLLANNINGLIPKEIADIVTLEYLVLTDNQLEGPLPPELGKLTKLKTLAISGNNFTGALPATFANLKNMVDFRIAGTSISGNIPDFFGNWTQLNELDIRGTSMEGTIPSTIFHLKNLTKLRVSDLKGPDMPFPNFQDMNRMSQLELRNCLIKGSIPSNIGEMMPRLVRLDLSFNRLTGDIHNLQEIPNLKYLYLTNNQLTGQIPLWITNAKQNFDLSYNNFIGPSQSGCQDSNLNKISSYPSDEDRSIAWCLKKDLPCSTTSKYSSFFINCGGSEMAIGDEKYDADVSPMGPSSFYSYNDKWACSTTGDFIVPLLKGKPNYLAQASPNLTVTDLYRTARISPLSLKYYGICLRPGNYKVKLHFAEIMFPIDKIASGIGTRIFDVSIQGKRYLKDFNIEEEAKGVGKSIIKEYDVDVTSSSTLEIHLYWAGKGTIFIPSDFAYGPLISAIAVTPNFVPDTGHISVGVIAGIVAASFVLIILIMSILWKKGYLGKEDLEDKELRELLQTSYFSLREVKAATKNFDRANKIGEGGFGPVYKGLRPDGSLIAVKQLSAMSKQGNREFVNEIGIISALQHPNLVKLFGCCVEGNQLLVIYEYMENNSLARALYGHADQRLNLDWPTRFRICMDIAKGLVYLHEESRLKIVHRDIKATNVLLDKDFTARISDFGMARLDEEEKTHISTRVVGTL</sequence>
<dbReference type="Pfam" id="PF11721">
    <property type="entry name" value="Malectin"/>
    <property type="match status" value="1"/>
</dbReference>
<dbReference type="InterPro" id="IPR032675">
    <property type="entry name" value="LRR_dom_sf"/>
</dbReference>
<evidence type="ECO:0000256" key="13">
    <source>
        <dbReference type="ARBA" id="ARBA00022989"/>
    </source>
</evidence>
<dbReference type="SUPFAM" id="SSF56112">
    <property type="entry name" value="Protein kinase-like (PK-like)"/>
    <property type="match status" value="1"/>
</dbReference>
<dbReference type="EMBL" id="JAJJMB010017645">
    <property type="protein sequence ID" value="KAI3836454.1"/>
    <property type="molecule type" value="Genomic_DNA"/>
</dbReference>
<dbReference type="Gene3D" id="3.30.200.20">
    <property type="entry name" value="Phosphorylase Kinase, domain 1"/>
    <property type="match status" value="1"/>
</dbReference>
<keyword evidence="5" id="KW-0433">Leucine-rich repeat</keyword>
<dbReference type="PROSITE" id="PS00108">
    <property type="entry name" value="PROTEIN_KINASE_ST"/>
    <property type="match status" value="1"/>
</dbReference>
<proteinExistence type="predicted"/>
<keyword evidence="15" id="KW-0675">Receptor</keyword>
<comment type="catalytic activity">
    <reaction evidence="17">
        <text>L-threonyl-[protein] + ATP = O-phospho-L-threonyl-[protein] + ADP + H(+)</text>
        <dbReference type="Rhea" id="RHEA:46608"/>
        <dbReference type="Rhea" id="RHEA-COMP:11060"/>
        <dbReference type="Rhea" id="RHEA-COMP:11605"/>
        <dbReference type="ChEBI" id="CHEBI:15378"/>
        <dbReference type="ChEBI" id="CHEBI:30013"/>
        <dbReference type="ChEBI" id="CHEBI:30616"/>
        <dbReference type="ChEBI" id="CHEBI:61977"/>
        <dbReference type="ChEBI" id="CHEBI:456216"/>
        <dbReference type="EC" id="2.7.11.1"/>
    </reaction>
</comment>
<feature type="transmembrane region" description="Helical" evidence="19">
    <location>
        <begin position="614"/>
        <end position="638"/>
    </location>
</feature>
<dbReference type="PROSITE" id="PS50011">
    <property type="entry name" value="PROTEIN_KINASE_DOM"/>
    <property type="match status" value="1"/>
</dbReference>
<evidence type="ECO:0000256" key="19">
    <source>
        <dbReference type="SAM" id="Phobius"/>
    </source>
</evidence>
<dbReference type="Proteomes" id="UP001202328">
    <property type="component" value="Unassembled WGS sequence"/>
</dbReference>
<dbReference type="Gene3D" id="2.60.120.430">
    <property type="entry name" value="Galactose-binding lectin"/>
    <property type="match status" value="1"/>
</dbReference>
<dbReference type="InterPro" id="IPR000719">
    <property type="entry name" value="Prot_kinase_dom"/>
</dbReference>
<gene>
    <name evidence="22" type="ORF">MKW98_008215</name>
</gene>
<evidence type="ECO:0000256" key="1">
    <source>
        <dbReference type="ARBA" id="ARBA00004479"/>
    </source>
</evidence>
<dbReference type="InterPro" id="IPR055414">
    <property type="entry name" value="LRR_R13L4/SHOC2-like"/>
</dbReference>
<evidence type="ECO:0000256" key="10">
    <source>
        <dbReference type="ARBA" id="ARBA00022741"/>
    </source>
</evidence>
<keyword evidence="4" id="KW-0597">Phosphoprotein</keyword>
<keyword evidence="23" id="KW-1185">Reference proteome</keyword>
<keyword evidence="13 19" id="KW-1133">Transmembrane helix</keyword>
<dbReference type="Gene3D" id="1.10.510.10">
    <property type="entry name" value="Transferase(Phosphotransferase) domain 1"/>
    <property type="match status" value="1"/>
</dbReference>
<keyword evidence="14 19" id="KW-0472">Membrane</keyword>
<keyword evidence="16" id="KW-0325">Glycoprotein</keyword>
<dbReference type="InterPro" id="IPR025875">
    <property type="entry name" value="Leu-rich_rpt_4"/>
</dbReference>
<dbReference type="Pfam" id="PF07714">
    <property type="entry name" value="PK_Tyr_Ser-Thr"/>
    <property type="match status" value="1"/>
</dbReference>
<evidence type="ECO:0000256" key="3">
    <source>
        <dbReference type="ARBA" id="ARBA00022527"/>
    </source>
</evidence>
<dbReference type="InterPro" id="IPR051824">
    <property type="entry name" value="LRR_Rcpt-Like_S/T_Kinase"/>
</dbReference>
<comment type="subcellular location">
    <subcellularLocation>
        <location evidence="1">Membrane</location>
        <topology evidence="1">Single-pass type I membrane protein</topology>
    </subcellularLocation>
</comment>
<evidence type="ECO:0000256" key="14">
    <source>
        <dbReference type="ARBA" id="ARBA00023136"/>
    </source>
</evidence>
<keyword evidence="12" id="KW-0067">ATP-binding</keyword>
<organism evidence="22 23">
    <name type="scientific">Papaver atlanticum</name>
    <dbReference type="NCBI Taxonomy" id="357466"/>
    <lineage>
        <taxon>Eukaryota</taxon>
        <taxon>Viridiplantae</taxon>
        <taxon>Streptophyta</taxon>
        <taxon>Embryophyta</taxon>
        <taxon>Tracheophyta</taxon>
        <taxon>Spermatophyta</taxon>
        <taxon>Magnoliopsida</taxon>
        <taxon>Ranunculales</taxon>
        <taxon>Papaveraceae</taxon>
        <taxon>Papaveroideae</taxon>
        <taxon>Papaver</taxon>
    </lineage>
</organism>
<feature type="chain" id="PRO_5042221918" description="non-specific serine/threonine protein kinase" evidence="20">
    <location>
        <begin position="37"/>
        <end position="840"/>
    </location>
</feature>
<evidence type="ECO:0000256" key="7">
    <source>
        <dbReference type="ARBA" id="ARBA00022692"/>
    </source>
</evidence>
<dbReference type="FunFam" id="2.60.120.430:FF:000004">
    <property type="entry name" value="Putative leucine-rich repeat receptor-like serine/threonine-protein kinase"/>
    <property type="match status" value="1"/>
</dbReference>
<evidence type="ECO:0000256" key="11">
    <source>
        <dbReference type="ARBA" id="ARBA00022777"/>
    </source>
</evidence>
<dbReference type="GO" id="GO:0005524">
    <property type="term" value="F:ATP binding"/>
    <property type="evidence" value="ECO:0007669"/>
    <property type="project" value="UniProtKB-KW"/>
</dbReference>
<dbReference type="GO" id="GO:0016020">
    <property type="term" value="C:membrane"/>
    <property type="evidence" value="ECO:0007669"/>
    <property type="project" value="UniProtKB-SubCell"/>
</dbReference>
<dbReference type="Pfam" id="PF12799">
    <property type="entry name" value="LRR_4"/>
    <property type="match status" value="1"/>
</dbReference>
<evidence type="ECO:0000256" key="2">
    <source>
        <dbReference type="ARBA" id="ARBA00012513"/>
    </source>
</evidence>
<evidence type="ECO:0000256" key="20">
    <source>
        <dbReference type="SAM" id="SignalP"/>
    </source>
</evidence>
<feature type="signal peptide" evidence="20">
    <location>
        <begin position="1"/>
        <end position="36"/>
    </location>
</feature>
<keyword evidence="7 19" id="KW-0812">Transmembrane</keyword>
<dbReference type="FunFam" id="3.30.200.20:FF:000217">
    <property type="entry name" value="probable LRR receptor-like serine/threonine-protein kinase At1g53430"/>
    <property type="match status" value="1"/>
</dbReference>
<keyword evidence="6" id="KW-0808">Transferase</keyword>
<dbReference type="SUPFAM" id="SSF52058">
    <property type="entry name" value="L domain-like"/>
    <property type="match status" value="1"/>
</dbReference>
<dbReference type="Gene3D" id="3.80.10.10">
    <property type="entry name" value="Ribonuclease Inhibitor"/>
    <property type="match status" value="3"/>
</dbReference>
<dbReference type="EC" id="2.7.11.1" evidence="2"/>
<dbReference type="AlphaFoldDB" id="A0AAD4X3N3"/>
<evidence type="ECO:0000256" key="4">
    <source>
        <dbReference type="ARBA" id="ARBA00022553"/>
    </source>
</evidence>
<evidence type="ECO:0000259" key="21">
    <source>
        <dbReference type="PROSITE" id="PS50011"/>
    </source>
</evidence>
<dbReference type="InterPro" id="IPR021720">
    <property type="entry name" value="Malectin_dom"/>
</dbReference>
<evidence type="ECO:0000256" key="16">
    <source>
        <dbReference type="ARBA" id="ARBA00023180"/>
    </source>
</evidence>
<evidence type="ECO:0000256" key="17">
    <source>
        <dbReference type="ARBA" id="ARBA00047899"/>
    </source>
</evidence>
<dbReference type="GO" id="GO:0004674">
    <property type="term" value="F:protein serine/threonine kinase activity"/>
    <property type="evidence" value="ECO:0007669"/>
    <property type="project" value="UniProtKB-KW"/>
</dbReference>
<protein>
    <recommendedName>
        <fullName evidence="2">non-specific serine/threonine protein kinase</fullName>
        <ecNumber evidence="2">2.7.11.1</ecNumber>
    </recommendedName>
</protein>
<evidence type="ECO:0000256" key="6">
    <source>
        <dbReference type="ARBA" id="ARBA00022679"/>
    </source>
</evidence>
<dbReference type="InterPro" id="IPR011009">
    <property type="entry name" value="Kinase-like_dom_sf"/>
</dbReference>
<comment type="caution">
    <text evidence="22">The sequence shown here is derived from an EMBL/GenBank/DDBJ whole genome shotgun (WGS) entry which is preliminary data.</text>
</comment>
<dbReference type="FunFam" id="3.80.10.10:FF:000383">
    <property type="entry name" value="Leucine-rich repeat receptor protein kinase EMS1"/>
    <property type="match status" value="1"/>
</dbReference>
<feature type="domain" description="Protein kinase" evidence="21">
    <location>
        <begin position="674"/>
        <end position="840"/>
    </location>
</feature>
<keyword evidence="8 20" id="KW-0732">Signal</keyword>
<reference evidence="22" key="1">
    <citation type="submission" date="2022-04" db="EMBL/GenBank/DDBJ databases">
        <title>A functionally conserved STORR gene fusion in Papaver species that diverged 16.8 million years ago.</title>
        <authorList>
            <person name="Catania T."/>
        </authorList>
    </citation>
    <scope>NUCLEOTIDE SEQUENCE</scope>
    <source>
        <strain evidence="22">S-188037</strain>
    </source>
</reference>
<evidence type="ECO:0000256" key="15">
    <source>
        <dbReference type="ARBA" id="ARBA00023170"/>
    </source>
</evidence>
<comment type="catalytic activity">
    <reaction evidence="18">
        <text>L-seryl-[protein] + ATP = O-phospho-L-seryl-[protein] + ADP + H(+)</text>
        <dbReference type="Rhea" id="RHEA:17989"/>
        <dbReference type="Rhea" id="RHEA-COMP:9863"/>
        <dbReference type="Rhea" id="RHEA-COMP:11604"/>
        <dbReference type="ChEBI" id="CHEBI:15378"/>
        <dbReference type="ChEBI" id="CHEBI:29999"/>
        <dbReference type="ChEBI" id="CHEBI:30616"/>
        <dbReference type="ChEBI" id="CHEBI:83421"/>
        <dbReference type="ChEBI" id="CHEBI:456216"/>
        <dbReference type="EC" id="2.7.11.1"/>
    </reaction>
</comment>
<evidence type="ECO:0000313" key="23">
    <source>
        <dbReference type="Proteomes" id="UP001202328"/>
    </source>
</evidence>